<sequence>MNKLFLPYDIYERHKTIGSLIGKNQTVLDVGGELNHLNQFCDPKKIIVANLDTGDVIIKKNNLPFGKNSFDIVCAIDVLEHIPQNDRKQFVQRLINVASKKVILSFPIYTDRHTEYEKEMLQWLKNHGQNSDYLKEHVRFGLPTIEEVKTITKTYDNNISFSGNIAINRIIFKFYVLDPKLKGLRKLTYYFKQLFYLLTNQILYIGLAHKQFSENVNRAYVTIYKKQ</sequence>
<feature type="domain" description="Methyltransferase type 11" evidence="1">
    <location>
        <begin position="61"/>
        <end position="100"/>
    </location>
</feature>
<protein>
    <submittedName>
        <fullName evidence="2">Glycosyl transferase family 2</fullName>
    </submittedName>
</protein>
<organism evidence="2 3">
    <name type="scientific">Candidatus Curtissbacteria bacterium GW2011_GWA1_40_16</name>
    <dbReference type="NCBI Taxonomy" id="1618405"/>
    <lineage>
        <taxon>Bacteria</taxon>
        <taxon>Candidatus Curtissiibacteriota</taxon>
    </lineage>
</organism>
<gene>
    <name evidence="2" type="ORF">UT84_C0041G0004</name>
</gene>
<dbReference type="Proteomes" id="UP000034531">
    <property type="component" value="Unassembled WGS sequence"/>
</dbReference>
<comment type="caution">
    <text evidence="2">The sequence shown here is derived from an EMBL/GenBank/DDBJ whole genome shotgun (WGS) entry which is preliminary data.</text>
</comment>
<dbReference type="AlphaFoldDB" id="A0A0G0TML8"/>
<dbReference type="InterPro" id="IPR013216">
    <property type="entry name" value="Methyltransf_11"/>
</dbReference>
<name>A0A0G0TML8_9BACT</name>
<keyword evidence="2" id="KW-0808">Transferase</keyword>
<accession>A0A0G0TML8</accession>
<reference evidence="2 3" key="1">
    <citation type="journal article" date="2015" name="Nature">
        <title>rRNA introns, odd ribosomes, and small enigmatic genomes across a large radiation of phyla.</title>
        <authorList>
            <person name="Brown C.T."/>
            <person name="Hug L.A."/>
            <person name="Thomas B.C."/>
            <person name="Sharon I."/>
            <person name="Castelle C.J."/>
            <person name="Singh A."/>
            <person name="Wilkins M.J."/>
            <person name="Williams K.H."/>
            <person name="Banfield J.F."/>
        </authorList>
    </citation>
    <scope>NUCLEOTIDE SEQUENCE [LARGE SCALE GENOMIC DNA]</scope>
</reference>
<dbReference type="EMBL" id="LBYI01000041">
    <property type="protein sequence ID" value="KKR48285.1"/>
    <property type="molecule type" value="Genomic_DNA"/>
</dbReference>
<dbReference type="Pfam" id="PF08241">
    <property type="entry name" value="Methyltransf_11"/>
    <property type="match status" value="1"/>
</dbReference>
<dbReference type="GO" id="GO:0008757">
    <property type="term" value="F:S-adenosylmethionine-dependent methyltransferase activity"/>
    <property type="evidence" value="ECO:0007669"/>
    <property type="project" value="InterPro"/>
</dbReference>
<evidence type="ECO:0000313" key="2">
    <source>
        <dbReference type="EMBL" id="KKR48285.1"/>
    </source>
</evidence>
<dbReference type="Gene3D" id="3.40.50.150">
    <property type="entry name" value="Vaccinia Virus protein VP39"/>
    <property type="match status" value="1"/>
</dbReference>
<proteinExistence type="predicted"/>
<evidence type="ECO:0000313" key="3">
    <source>
        <dbReference type="Proteomes" id="UP000034531"/>
    </source>
</evidence>
<evidence type="ECO:0000259" key="1">
    <source>
        <dbReference type="Pfam" id="PF08241"/>
    </source>
</evidence>
<dbReference type="SUPFAM" id="SSF53335">
    <property type="entry name" value="S-adenosyl-L-methionine-dependent methyltransferases"/>
    <property type="match status" value="1"/>
</dbReference>
<dbReference type="InterPro" id="IPR029063">
    <property type="entry name" value="SAM-dependent_MTases_sf"/>
</dbReference>